<evidence type="ECO:0000256" key="2">
    <source>
        <dbReference type="SAM" id="Coils"/>
    </source>
</evidence>
<dbReference type="SMART" id="SM00422">
    <property type="entry name" value="HTH_MERR"/>
    <property type="match status" value="1"/>
</dbReference>
<dbReference type="GO" id="GO:0003700">
    <property type="term" value="F:DNA-binding transcription factor activity"/>
    <property type="evidence" value="ECO:0007669"/>
    <property type="project" value="InterPro"/>
</dbReference>
<sequence>MRIGELADRAGVSTRALRHYEDRGLLIPDRDGNDYRRYRDDDLVRVAQIRMMLDAGLNTDVIGRYLECARGDHEITVEMCPDLRAELDALDVRLRESEEQIRATRQRLEALTRRPG</sequence>
<dbReference type="PANTHER" id="PTHR30204">
    <property type="entry name" value="REDOX-CYCLING DRUG-SENSING TRANSCRIPTIONAL ACTIVATOR SOXR"/>
    <property type="match status" value="1"/>
</dbReference>
<organism evidence="4 5">
    <name type="scientific">Gordonia phthalatica</name>
    <dbReference type="NCBI Taxonomy" id="1136941"/>
    <lineage>
        <taxon>Bacteria</taxon>
        <taxon>Bacillati</taxon>
        <taxon>Actinomycetota</taxon>
        <taxon>Actinomycetes</taxon>
        <taxon>Mycobacteriales</taxon>
        <taxon>Gordoniaceae</taxon>
        <taxon>Gordonia</taxon>
    </lineage>
</organism>
<protein>
    <submittedName>
        <fullName evidence="4">MerR family transcriptional regulator</fullName>
    </submittedName>
</protein>
<name>A0A0N9NFL3_9ACTN</name>
<keyword evidence="1" id="KW-0238">DNA-binding</keyword>
<dbReference type="Gene3D" id="1.10.1660.10">
    <property type="match status" value="1"/>
</dbReference>
<dbReference type="EMBL" id="CP011853">
    <property type="protein sequence ID" value="ALG86482.1"/>
    <property type="molecule type" value="Genomic_DNA"/>
</dbReference>
<dbReference type="SUPFAM" id="SSF46955">
    <property type="entry name" value="Putative DNA-binding domain"/>
    <property type="match status" value="1"/>
</dbReference>
<dbReference type="RefSeq" id="WP_062394787.1">
    <property type="nucleotide sequence ID" value="NZ_CP011853.1"/>
</dbReference>
<keyword evidence="5" id="KW-1185">Reference proteome</keyword>
<dbReference type="GO" id="GO:0003677">
    <property type="term" value="F:DNA binding"/>
    <property type="evidence" value="ECO:0007669"/>
    <property type="project" value="UniProtKB-KW"/>
</dbReference>
<dbReference type="PATRIC" id="fig|1136941.3.peg.103"/>
<evidence type="ECO:0000313" key="4">
    <source>
        <dbReference type="EMBL" id="ALG86482.1"/>
    </source>
</evidence>
<dbReference type="InterPro" id="IPR047057">
    <property type="entry name" value="MerR_fam"/>
</dbReference>
<accession>A0A0N9NFL3</accession>
<evidence type="ECO:0000256" key="1">
    <source>
        <dbReference type="ARBA" id="ARBA00023125"/>
    </source>
</evidence>
<dbReference type="Proteomes" id="UP000063789">
    <property type="component" value="Chromosome"/>
</dbReference>
<reference evidence="5" key="1">
    <citation type="submission" date="2015-06" db="EMBL/GenBank/DDBJ databases">
        <title>Complete genome sequence and metabolic analysis of phthalate degradation pathway in Gordonia sp. QH-11.</title>
        <authorList>
            <person name="Jin D."/>
            <person name="Kong X."/>
            <person name="Bai Z."/>
        </authorList>
    </citation>
    <scope>NUCLEOTIDE SEQUENCE [LARGE SCALE GENOMIC DNA]</scope>
    <source>
        <strain evidence="5">QH-11</strain>
    </source>
</reference>
<keyword evidence="2" id="KW-0175">Coiled coil</keyword>
<dbReference type="AlphaFoldDB" id="A0A0N9NFL3"/>
<dbReference type="KEGG" id="goq:ACH46_00505"/>
<dbReference type="PROSITE" id="PS00552">
    <property type="entry name" value="HTH_MERR_1"/>
    <property type="match status" value="1"/>
</dbReference>
<dbReference type="PANTHER" id="PTHR30204:SF93">
    <property type="entry name" value="HTH MERR-TYPE DOMAIN-CONTAINING PROTEIN"/>
    <property type="match status" value="1"/>
</dbReference>
<proteinExistence type="predicted"/>
<evidence type="ECO:0000313" key="5">
    <source>
        <dbReference type="Proteomes" id="UP000063789"/>
    </source>
</evidence>
<dbReference type="InterPro" id="IPR009061">
    <property type="entry name" value="DNA-bd_dom_put_sf"/>
</dbReference>
<evidence type="ECO:0000259" key="3">
    <source>
        <dbReference type="PROSITE" id="PS50937"/>
    </source>
</evidence>
<gene>
    <name evidence="4" type="ORF">ACH46_00505</name>
</gene>
<feature type="coiled-coil region" evidence="2">
    <location>
        <begin position="80"/>
        <end position="114"/>
    </location>
</feature>
<dbReference type="PRINTS" id="PR00040">
    <property type="entry name" value="HTHMERR"/>
</dbReference>
<reference evidence="4 5" key="2">
    <citation type="journal article" date="2017" name="Int. J. Syst. Evol. Microbiol.">
        <title>Gordonia phthalatica sp. nov., a di-n-butyl phthalate-degrading bacterium isolated from activated sludge.</title>
        <authorList>
            <person name="Jin D."/>
            <person name="Kong X."/>
            <person name="Jia M."/>
            <person name="Yu X."/>
            <person name="Wang X."/>
            <person name="Zhuang X."/>
            <person name="Deng Y."/>
            <person name="Bai Z."/>
        </authorList>
    </citation>
    <scope>NUCLEOTIDE SEQUENCE [LARGE SCALE GENOMIC DNA]</scope>
    <source>
        <strain evidence="4 5">QH-11</strain>
    </source>
</reference>
<dbReference type="InterPro" id="IPR000551">
    <property type="entry name" value="MerR-type_HTH_dom"/>
</dbReference>
<feature type="domain" description="HTH merR-type" evidence="3">
    <location>
        <begin position="1"/>
        <end position="68"/>
    </location>
</feature>
<dbReference type="OrthoDB" id="9802039at2"/>
<dbReference type="STRING" id="1136941.ACH46_00505"/>
<dbReference type="PROSITE" id="PS50937">
    <property type="entry name" value="HTH_MERR_2"/>
    <property type="match status" value="1"/>
</dbReference>
<dbReference type="Pfam" id="PF13411">
    <property type="entry name" value="MerR_1"/>
    <property type="match status" value="1"/>
</dbReference>